<keyword evidence="15" id="KW-0325">Glycoprotein</keyword>
<organism evidence="22 23">
    <name type="scientific">Nyssa sinensis</name>
    <dbReference type="NCBI Taxonomy" id="561372"/>
    <lineage>
        <taxon>Eukaryota</taxon>
        <taxon>Viridiplantae</taxon>
        <taxon>Streptophyta</taxon>
        <taxon>Embryophyta</taxon>
        <taxon>Tracheophyta</taxon>
        <taxon>Spermatophyta</taxon>
        <taxon>Magnoliopsida</taxon>
        <taxon>eudicotyledons</taxon>
        <taxon>Gunneridae</taxon>
        <taxon>Pentapetalae</taxon>
        <taxon>asterids</taxon>
        <taxon>Cornales</taxon>
        <taxon>Nyssaceae</taxon>
        <taxon>Nyssa</taxon>
    </lineage>
</organism>
<evidence type="ECO:0000256" key="7">
    <source>
        <dbReference type="ARBA" id="ARBA00022692"/>
    </source>
</evidence>
<keyword evidence="6" id="KW-0808">Transferase</keyword>
<keyword evidence="5" id="KW-0597">Phosphoprotein</keyword>
<comment type="catalytic activity">
    <reaction evidence="17">
        <text>L-seryl-[protein] + ATP = O-phospho-L-seryl-[protein] + ADP + H(+)</text>
        <dbReference type="Rhea" id="RHEA:17989"/>
        <dbReference type="Rhea" id="RHEA-COMP:9863"/>
        <dbReference type="Rhea" id="RHEA-COMP:11604"/>
        <dbReference type="ChEBI" id="CHEBI:15378"/>
        <dbReference type="ChEBI" id="CHEBI:29999"/>
        <dbReference type="ChEBI" id="CHEBI:30616"/>
        <dbReference type="ChEBI" id="CHEBI:83421"/>
        <dbReference type="ChEBI" id="CHEBI:456216"/>
        <dbReference type="EC" id="2.7.11.1"/>
    </reaction>
</comment>
<evidence type="ECO:0000313" key="23">
    <source>
        <dbReference type="Proteomes" id="UP000325577"/>
    </source>
</evidence>
<name>A0A5J5BG69_9ASTE</name>
<dbReference type="Pfam" id="PF13947">
    <property type="entry name" value="GUB_WAK_bind"/>
    <property type="match status" value="1"/>
</dbReference>
<dbReference type="FunFam" id="1.10.510.10:FF:000161">
    <property type="entry name" value="Wall-associated receptor kinase-like 20"/>
    <property type="match status" value="1"/>
</dbReference>
<evidence type="ECO:0000256" key="10">
    <source>
        <dbReference type="ARBA" id="ARBA00022777"/>
    </source>
</evidence>
<feature type="binding site" evidence="18">
    <location>
        <position position="378"/>
    </location>
    <ligand>
        <name>ATP</name>
        <dbReference type="ChEBI" id="CHEBI:30616"/>
    </ligand>
</feature>
<dbReference type="Gene3D" id="1.10.510.10">
    <property type="entry name" value="Transferase(Phosphotransferase) domain 1"/>
    <property type="match status" value="1"/>
</dbReference>
<evidence type="ECO:0000256" key="19">
    <source>
        <dbReference type="SAM" id="Phobius"/>
    </source>
</evidence>
<dbReference type="PANTHER" id="PTHR46008:SF20">
    <property type="entry name" value="PROTEIN KINASE DOMAIN-CONTAINING PROTEIN"/>
    <property type="match status" value="1"/>
</dbReference>
<evidence type="ECO:0000256" key="4">
    <source>
        <dbReference type="ARBA" id="ARBA00022527"/>
    </source>
</evidence>
<feature type="chain" id="PRO_5023872506" description="non-specific serine/threonine protein kinase" evidence="20">
    <location>
        <begin position="31"/>
        <end position="658"/>
    </location>
</feature>
<dbReference type="PROSITE" id="PS00107">
    <property type="entry name" value="PROTEIN_KINASE_ATP"/>
    <property type="match status" value="1"/>
</dbReference>
<dbReference type="InterPro" id="IPR025287">
    <property type="entry name" value="WAK_GUB"/>
</dbReference>
<keyword evidence="13 19" id="KW-0472">Membrane</keyword>
<evidence type="ECO:0000256" key="5">
    <source>
        <dbReference type="ARBA" id="ARBA00022553"/>
    </source>
</evidence>
<dbReference type="InterPro" id="IPR000719">
    <property type="entry name" value="Prot_kinase_dom"/>
</dbReference>
<keyword evidence="11 18" id="KW-0067">ATP-binding</keyword>
<evidence type="ECO:0000259" key="21">
    <source>
        <dbReference type="PROSITE" id="PS50011"/>
    </source>
</evidence>
<dbReference type="EMBL" id="CM018036">
    <property type="protein sequence ID" value="KAA8541280.1"/>
    <property type="molecule type" value="Genomic_DNA"/>
</dbReference>
<evidence type="ECO:0000256" key="11">
    <source>
        <dbReference type="ARBA" id="ARBA00022840"/>
    </source>
</evidence>
<gene>
    <name evidence="22" type="ORF">F0562_025243</name>
</gene>
<keyword evidence="23" id="KW-1185">Reference proteome</keyword>
<dbReference type="GO" id="GO:0004674">
    <property type="term" value="F:protein serine/threonine kinase activity"/>
    <property type="evidence" value="ECO:0007669"/>
    <property type="project" value="UniProtKB-KW"/>
</dbReference>
<feature type="domain" description="Protein kinase" evidence="21">
    <location>
        <begin position="350"/>
        <end position="625"/>
    </location>
</feature>
<evidence type="ECO:0000256" key="14">
    <source>
        <dbReference type="ARBA" id="ARBA00023170"/>
    </source>
</evidence>
<dbReference type="InterPro" id="IPR008271">
    <property type="entry name" value="Ser/Thr_kinase_AS"/>
</dbReference>
<dbReference type="InterPro" id="IPR017441">
    <property type="entry name" value="Protein_kinase_ATP_BS"/>
</dbReference>
<feature type="transmembrane region" description="Helical" evidence="19">
    <location>
        <begin position="278"/>
        <end position="299"/>
    </location>
</feature>
<keyword evidence="10" id="KW-0418">Kinase</keyword>
<protein>
    <recommendedName>
        <fullName evidence="2">non-specific serine/threonine protein kinase</fullName>
        <ecNumber evidence="2">2.7.11.1</ecNumber>
    </recommendedName>
</protein>
<dbReference type="Pfam" id="PF14380">
    <property type="entry name" value="WAK_assoc"/>
    <property type="match status" value="1"/>
</dbReference>
<comment type="catalytic activity">
    <reaction evidence="16">
        <text>L-threonyl-[protein] + ATP = O-phospho-L-threonyl-[protein] + ADP + H(+)</text>
        <dbReference type="Rhea" id="RHEA:46608"/>
        <dbReference type="Rhea" id="RHEA-COMP:11060"/>
        <dbReference type="Rhea" id="RHEA-COMP:11605"/>
        <dbReference type="ChEBI" id="CHEBI:15378"/>
        <dbReference type="ChEBI" id="CHEBI:30013"/>
        <dbReference type="ChEBI" id="CHEBI:30616"/>
        <dbReference type="ChEBI" id="CHEBI:61977"/>
        <dbReference type="ChEBI" id="CHEBI:456216"/>
        <dbReference type="EC" id="2.7.11.1"/>
    </reaction>
</comment>
<evidence type="ECO:0000256" key="17">
    <source>
        <dbReference type="ARBA" id="ARBA00048679"/>
    </source>
</evidence>
<dbReference type="PANTHER" id="PTHR46008">
    <property type="entry name" value="LEAF RUST 10 DISEASE-RESISTANCE LOCUS RECEPTOR-LIKE PROTEIN KINASE-LIKE 1.4"/>
    <property type="match status" value="1"/>
</dbReference>
<comment type="subcellular location">
    <subcellularLocation>
        <location evidence="1">Cell membrane</location>
        <topology evidence="1">Single-pass type I membrane protein</topology>
    </subcellularLocation>
</comment>
<evidence type="ECO:0000313" key="22">
    <source>
        <dbReference type="EMBL" id="KAA8541280.1"/>
    </source>
</evidence>
<keyword evidence="7 19" id="KW-0812">Transmembrane</keyword>
<evidence type="ECO:0000256" key="9">
    <source>
        <dbReference type="ARBA" id="ARBA00022741"/>
    </source>
</evidence>
<dbReference type="PROSITE" id="PS50011">
    <property type="entry name" value="PROTEIN_KINASE_DOM"/>
    <property type="match status" value="1"/>
</dbReference>
<dbReference type="PROSITE" id="PS00108">
    <property type="entry name" value="PROTEIN_KINASE_ST"/>
    <property type="match status" value="1"/>
</dbReference>
<dbReference type="FunFam" id="3.30.200.20:FF:000214">
    <property type="entry name" value="WAK1-OsWAK receptor-like cytoplasmic kinase (OsWAK-RLCK)"/>
    <property type="match status" value="1"/>
</dbReference>
<dbReference type="GO" id="GO:0005524">
    <property type="term" value="F:ATP binding"/>
    <property type="evidence" value="ECO:0007669"/>
    <property type="project" value="UniProtKB-UniRule"/>
</dbReference>
<keyword evidence="9 18" id="KW-0547">Nucleotide-binding</keyword>
<dbReference type="OrthoDB" id="4062651at2759"/>
<evidence type="ECO:0000256" key="16">
    <source>
        <dbReference type="ARBA" id="ARBA00047899"/>
    </source>
</evidence>
<keyword evidence="3" id="KW-1003">Cell membrane</keyword>
<dbReference type="Pfam" id="PF07714">
    <property type="entry name" value="PK_Tyr_Ser-Thr"/>
    <property type="match status" value="1"/>
</dbReference>
<evidence type="ECO:0000256" key="12">
    <source>
        <dbReference type="ARBA" id="ARBA00022989"/>
    </source>
</evidence>
<evidence type="ECO:0000256" key="8">
    <source>
        <dbReference type="ARBA" id="ARBA00022729"/>
    </source>
</evidence>
<accession>A0A5J5BG69</accession>
<dbReference type="EC" id="2.7.11.1" evidence="2"/>
<evidence type="ECO:0000256" key="20">
    <source>
        <dbReference type="SAM" id="SignalP"/>
    </source>
</evidence>
<evidence type="ECO:0000256" key="18">
    <source>
        <dbReference type="PROSITE-ProRule" id="PRU10141"/>
    </source>
</evidence>
<dbReference type="GO" id="GO:0030247">
    <property type="term" value="F:polysaccharide binding"/>
    <property type="evidence" value="ECO:0007669"/>
    <property type="project" value="InterPro"/>
</dbReference>
<reference evidence="22 23" key="1">
    <citation type="submission" date="2019-09" db="EMBL/GenBank/DDBJ databases">
        <title>A chromosome-level genome assembly of the Chinese tupelo Nyssa sinensis.</title>
        <authorList>
            <person name="Yang X."/>
            <person name="Kang M."/>
            <person name="Yang Y."/>
            <person name="Xiong H."/>
            <person name="Wang M."/>
            <person name="Zhang Z."/>
            <person name="Wang Z."/>
            <person name="Wu H."/>
            <person name="Ma T."/>
            <person name="Liu J."/>
            <person name="Xi Z."/>
        </authorList>
    </citation>
    <scope>NUCLEOTIDE SEQUENCE [LARGE SCALE GENOMIC DNA]</scope>
    <source>
        <strain evidence="22">J267</strain>
        <tissue evidence="22">Leaf</tissue>
    </source>
</reference>
<keyword evidence="14" id="KW-0675">Receptor</keyword>
<dbReference type="InterPro" id="IPR001245">
    <property type="entry name" value="Ser-Thr/Tyr_kinase_cat_dom"/>
</dbReference>
<keyword evidence="12 19" id="KW-1133">Transmembrane helix</keyword>
<dbReference type="InterPro" id="IPR011009">
    <property type="entry name" value="Kinase-like_dom_sf"/>
</dbReference>
<feature type="signal peptide" evidence="20">
    <location>
        <begin position="1"/>
        <end position="30"/>
    </location>
</feature>
<dbReference type="SUPFAM" id="SSF56112">
    <property type="entry name" value="Protein kinase-like (PK-like)"/>
    <property type="match status" value="1"/>
</dbReference>
<evidence type="ECO:0000256" key="3">
    <source>
        <dbReference type="ARBA" id="ARBA00022475"/>
    </source>
</evidence>
<dbReference type="SMART" id="SM00220">
    <property type="entry name" value="S_TKc"/>
    <property type="match status" value="1"/>
</dbReference>
<evidence type="ECO:0000256" key="13">
    <source>
        <dbReference type="ARBA" id="ARBA00023136"/>
    </source>
</evidence>
<keyword evidence="4" id="KW-0723">Serine/threonine-protein kinase</keyword>
<evidence type="ECO:0000256" key="6">
    <source>
        <dbReference type="ARBA" id="ARBA00022679"/>
    </source>
</evidence>
<sequence length="658" mass="74253">MQIQVFSSSLLHSTTIILSIFLITVSLSHAQDEEPFWECINRTYSCGAQIQGIGYPFWGGAQPRLCGHPDFELKCQNNEYATIDMDRHTFRVLAINRSMFTMTMARQDLWDDHCNPKISNVTLNDNLFGYPSTVRTLNIFYNCNSTLPRVAWNNFTSTGVRNNFTCSIGLLGCGFYVDDSFLNVQIVDFPSSCQVGIEVQVLRTSLDRLANGSLQLQDALKLGFEVSYNAVRANCSACEASGGICGSDSTSQQFVCFCRDQPYYSDRLCGHRKERLKWGLKLVIAGASIFFMCLIFFIYHRWNKKRCTASSLVSQNTSYSSSMTDLEKSDNCYGVQKFSYGELEEATNNFDSKKELGDGGFGAVYQGKLQDGRVVAVKRLYENNFKRVEQFMNEVVILTRLRHQNLVSLYGCTSRHCRELLLVYEYIPNGTVADHLHGDQAKPGSLTWSTRMNIAIDTASALAFLHASDVIHRDVKTNNILLDNNLGVKVADFGLSRLFPNDVTHVTTAPQGTPGYVDPEYHQCYQLTDKSDVYSFGVVLVELISSMRAVDITRHRHEINLSEIAINKIQNHALHELVDPCLGFETDSKVRRMINDVAELAFQCLQNKGEMRPHMEEVLESLKRIQIEGYDPKKPEEIDIPADVLLLKSDSSCFEQTP</sequence>
<proteinExistence type="predicted"/>
<dbReference type="AlphaFoldDB" id="A0A5J5BG69"/>
<dbReference type="GO" id="GO:0005886">
    <property type="term" value="C:plasma membrane"/>
    <property type="evidence" value="ECO:0007669"/>
    <property type="project" value="UniProtKB-SubCell"/>
</dbReference>
<keyword evidence="8 20" id="KW-0732">Signal</keyword>
<dbReference type="InterPro" id="IPR032872">
    <property type="entry name" value="WAK_assoc_C"/>
</dbReference>
<evidence type="ECO:0000256" key="15">
    <source>
        <dbReference type="ARBA" id="ARBA00023180"/>
    </source>
</evidence>
<evidence type="ECO:0000256" key="1">
    <source>
        <dbReference type="ARBA" id="ARBA00004251"/>
    </source>
</evidence>
<dbReference type="Proteomes" id="UP000325577">
    <property type="component" value="Linkage Group LG13"/>
</dbReference>
<evidence type="ECO:0000256" key="2">
    <source>
        <dbReference type="ARBA" id="ARBA00012513"/>
    </source>
</evidence>
<dbReference type="Gene3D" id="3.30.200.20">
    <property type="entry name" value="Phosphorylase Kinase, domain 1"/>
    <property type="match status" value="1"/>
</dbReference>